<proteinExistence type="predicted"/>
<feature type="compositionally biased region" description="Basic residues" evidence="1">
    <location>
        <begin position="259"/>
        <end position="271"/>
    </location>
</feature>
<dbReference type="InterPro" id="IPR000595">
    <property type="entry name" value="cNMP-bd_dom"/>
</dbReference>
<dbReference type="Proteomes" id="UP000673691">
    <property type="component" value="Unassembled WGS sequence"/>
</dbReference>
<sequence>STAFDDYVERELGTRVEFDNKVCPLSLLERSPKPGDLVIIPPWSAHQALNRQEGVSITIARNRMRAQDAVAPARLAGFDVYDSMIDPDNFDFGPEKGDVLPYAFAELRGLIVGLGRILLDQHAGDSPGAPEDSRLVLSGASEYDASALIEKLDETPSAGTARACAGSSCRSRSLPAPDVERRVVPSDFDASLREKKQADRVNMIFLTMRRRGVSVSDICGSDEEAPAAKRSAVKKAQKASKSAKPEAIDCGEFISTSHSLRRRPNRRHPERRRQIGGCRESRDGIDHIPGGQKTSPSGQSPPRRIHHGPAPVGGTIDHPAFAPITPDAARANIIIGQQLRRYFSEKGLTHSQAALQEAVAGRGSECAHPTPADRLAVFMATQKIVCDHFGAGHPHALAIIQDLAENGAGFLTGDDLVDVERDAFFEAGERFTRAASAHIEGAKGPEAAHNRKRRGSVSAESISPSPKAADRIVFPKDDATKARIATAIANNILFRNMDADERLEIRKVKKDEVVINRGEEGNSFYVIDRGAFFVYVERGSEVIKVVTIMQGGTIGELALMYSTPRAATVVAAEDGVLWTVDRVTFQRSLANYTLRKRKMYEVSTPGRKTGTGQAPLTTKWGRGLSIPQDLLASVPFFSFLDRAEIVKTADVLKSVEYEDGEVILAQGATVDRFYLVHSGQCKVTRTDERGAQQELPSLRRGHYFGETALTNGGDRAAATVSAKGLVKLLALSRDAFV</sequence>
<keyword evidence="4" id="KW-1185">Reference proteome</keyword>
<dbReference type="GO" id="GO:0004862">
    <property type="term" value="F:cAMP-dependent protein kinase inhibitor activity"/>
    <property type="evidence" value="ECO:0007669"/>
    <property type="project" value="TreeGrafter"/>
</dbReference>
<dbReference type="SMART" id="SM00100">
    <property type="entry name" value="cNMP"/>
    <property type="match status" value="2"/>
</dbReference>
<dbReference type="GO" id="GO:0030552">
    <property type="term" value="F:cAMP binding"/>
    <property type="evidence" value="ECO:0007669"/>
    <property type="project" value="TreeGrafter"/>
</dbReference>
<dbReference type="InterPro" id="IPR018490">
    <property type="entry name" value="cNMP-bd_dom_sf"/>
</dbReference>
<gene>
    <name evidence="3" type="ORF">BJ554DRAFT_2679</name>
</gene>
<dbReference type="SUPFAM" id="SSF51206">
    <property type="entry name" value="cAMP-binding domain-like"/>
    <property type="match status" value="2"/>
</dbReference>
<evidence type="ECO:0000313" key="3">
    <source>
        <dbReference type="EMBL" id="KAG5457340.1"/>
    </source>
</evidence>
<dbReference type="InterPro" id="IPR018488">
    <property type="entry name" value="cNMP-bd_CS"/>
</dbReference>
<protein>
    <recommendedName>
        <fullName evidence="2">Cyclic nucleotide-binding domain-containing protein</fullName>
    </recommendedName>
</protein>
<dbReference type="Pfam" id="PF00027">
    <property type="entry name" value="cNMP_binding"/>
    <property type="match status" value="2"/>
</dbReference>
<feature type="domain" description="Cyclic nucleotide-binding" evidence="2">
    <location>
        <begin position="503"/>
        <end position="601"/>
    </location>
</feature>
<feature type="region of interest" description="Disordered" evidence="1">
    <location>
        <begin position="441"/>
        <end position="464"/>
    </location>
</feature>
<feature type="region of interest" description="Disordered" evidence="1">
    <location>
        <begin position="222"/>
        <end position="313"/>
    </location>
</feature>
<evidence type="ECO:0000313" key="4">
    <source>
        <dbReference type="Proteomes" id="UP000673691"/>
    </source>
</evidence>
<dbReference type="AlphaFoldDB" id="A0A8H8DG92"/>
<reference evidence="3 4" key="1">
    <citation type="journal article" name="Sci. Rep.">
        <title>Genome-scale phylogenetic analyses confirm Olpidium as the closest living zoosporic fungus to the non-flagellated, terrestrial fungi.</title>
        <authorList>
            <person name="Chang Y."/>
            <person name="Rochon D."/>
            <person name="Sekimoto S."/>
            <person name="Wang Y."/>
            <person name="Chovatia M."/>
            <person name="Sandor L."/>
            <person name="Salamov A."/>
            <person name="Grigoriev I.V."/>
            <person name="Stajich J.E."/>
            <person name="Spatafora J.W."/>
        </authorList>
    </citation>
    <scope>NUCLEOTIDE SEQUENCE [LARGE SCALE GENOMIC DNA]</scope>
    <source>
        <strain evidence="3">S191</strain>
    </source>
</reference>
<dbReference type="EMBL" id="JAEFCI010010247">
    <property type="protein sequence ID" value="KAG5457340.1"/>
    <property type="molecule type" value="Genomic_DNA"/>
</dbReference>
<feature type="non-terminal residue" evidence="3">
    <location>
        <position position="1"/>
    </location>
</feature>
<dbReference type="PANTHER" id="PTHR11635:SF152">
    <property type="entry name" value="CAMP-DEPENDENT PROTEIN KINASE TYPE I REGULATORY SUBUNIT-RELATED"/>
    <property type="match status" value="1"/>
</dbReference>
<dbReference type="InterPro" id="IPR014710">
    <property type="entry name" value="RmlC-like_jellyroll"/>
</dbReference>
<evidence type="ECO:0000256" key="1">
    <source>
        <dbReference type="SAM" id="MobiDB-lite"/>
    </source>
</evidence>
<dbReference type="PROSITE" id="PS00888">
    <property type="entry name" value="CNMP_BINDING_1"/>
    <property type="match status" value="1"/>
</dbReference>
<accession>A0A8H8DG92</accession>
<dbReference type="PROSITE" id="PS50042">
    <property type="entry name" value="CNMP_BINDING_3"/>
    <property type="match status" value="2"/>
</dbReference>
<dbReference type="PRINTS" id="PR00103">
    <property type="entry name" value="CAMPKINASE"/>
</dbReference>
<dbReference type="GO" id="GO:0005829">
    <property type="term" value="C:cytosol"/>
    <property type="evidence" value="ECO:0007669"/>
    <property type="project" value="TreeGrafter"/>
</dbReference>
<dbReference type="GO" id="GO:0005952">
    <property type="term" value="C:cAMP-dependent protein kinase complex"/>
    <property type="evidence" value="ECO:0007669"/>
    <property type="project" value="InterPro"/>
</dbReference>
<dbReference type="CDD" id="cd00038">
    <property type="entry name" value="CAP_ED"/>
    <property type="match status" value="2"/>
</dbReference>
<comment type="caution">
    <text evidence="3">The sequence shown here is derived from an EMBL/GenBank/DDBJ whole genome shotgun (WGS) entry which is preliminary data.</text>
</comment>
<dbReference type="Gene3D" id="2.60.120.10">
    <property type="entry name" value="Jelly Rolls"/>
    <property type="match status" value="2"/>
</dbReference>
<evidence type="ECO:0000259" key="2">
    <source>
        <dbReference type="PROSITE" id="PS50042"/>
    </source>
</evidence>
<dbReference type="GO" id="GO:0034236">
    <property type="term" value="F:protein kinase A catalytic subunit binding"/>
    <property type="evidence" value="ECO:0007669"/>
    <property type="project" value="TreeGrafter"/>
</dbReference>
<name>A0A8H8DG92_9FUNG</name>
<dbReference type="PROSITE" id="PS00889">
    <property type="entry name" value="CNMP_BINDING_2"/>
    <property type="match status" value="1"/>
</dbReference>
<dbReference type="InterPro" id="IPR050503">
    <property type="entry name" value="cAMP-dep_PK_reg_su-like"/>
</dbReference>
<dbReference type="PANTHER" id="PTHR11635">
    <property type="entry name" value="CAMP-DEPENDENT PROTEIN KINASE REGULATORY CHAIN"/>
    <property type="match status" value="1"/>
</dbReference>
<dbReference type="OrthoDB" id="298344at2759"/>
<organism evidence="3 4">
    <name type="scientific">Olpidium bornovanus</name>
    <dbReference type="NCBI Taxonomy" id="278681"/>
    <lineage>
        <taxon>Eukaryota</taxon>
        <taxon>Fungi</taxon>
        <taxon>Fungi incertae sedis</taxon>
        <taxon>Olpidiomycota</taxon>
        <taxon>Olpidiomycotina</taxon>
        <taxon>Olpidiomycetes</taxon>
        <taxon>Olpidiales</taxon>
        <taxon>Olpidiaceae</taxon>
        <taxon>Olpidium</taxon>
    </lineage>
</organism>
<feature type="domain" description="Cyclic nucleotide-binding" evidence="2">
    <location>
        <begin position="636"/>
        <end position="737"/>
    </location>
</feature>